<evidence type="ECO:0000259" key="3">
    <source>
        <dbReference type="Pfam" id="PF24410"/>
    </source>
</evidence>
<organism evidence="4 5">
    <name type="scientific">Streptomyces blastmyceticus</name>
    <dbReference type="NCBI Taxonomy" id="68180"/>
    <lineage>
        <taxon>Bacteria</taxon>
        <taxon>Bacillati</taxon>
        <taxon>Actinomycetota</taxon>
        <taxon>Actinomycetes</taxon>
        <taxon>Kitasatosporales</taxon>
        <taxon>Streptomycetaceae</taxon>
        <taxon>Streptomyces</taxon>
    </lineage>
</organism>
<dbReference type="Gene3D" id="3.40.50.1460">
    <property type="match status" value="1"/>
</dbReference>
<dbReference type="Pfam" id="PF24410">
    <property type="entry name" value="wHTH-HSP90_Na-assoc"/>
    <property type="match status" value="1"/>
</dbReference>
<dbReference type="InterPro" id="IPR020575">
    <property type="entry name" value="Hsp90_N"/>
</dbReference>
<feature type="domain" description="iHD-CE" evidence="2">
    <location>
        <begin position="250"/>
        <end position="599"/>
    </location>
</feature>
<dbReference type="Pfam" id="PF00656">
    <property type="entry name" value="Peptidase_C14"/>
    <property type="match status" value="1"/>
</dbReference>
<dbReference type="Gene3D" id="3.30.565.10">
    <property type="entry name" value="Histidine kinase-like ATPase, C-terminal domain"/>
    <property type="match status" value="1"/>
</dbReference>
<dbReference type="RefSeq" id="WP_344121062.1">
    <property type="nucleotide sequence ID" value="NZ_BAAABW010000026.1"/>
</dbReference>
<dbReference type="InterPro" id="IPR036890">
    <property type="entry name" value="HATPase_C_sf"/>
</dbReference>
<dbReference type="SUPFAM" id="SSF52129">
    <property type="entry name" value="Caspase-like"/>
    <property type="match status" value="1"/>
</dbReference>
<comment type="caution">
    <text evidence="4">The sequence shown here is derived from an EMBL/GenBank/DDBJ whole genome shotgun (WGS) entry which is preliminary data.</text>
</comment>
<sequence length="1648" mass="180492">MAQVRKALLIGVARSPAALGEFDALDEAVEADLRAMRAALEESGYDVETLSGAGGPAIGTRIFETAGAVPEDGTLLLYFTGHGVRHGDTDYLVPADAQAPPDGVWQEPYLDTLLPADISRYLKGCRAGTVLWLIDACRKELPGAEGAFGSGIVKGPPGGRFALMVGCSPGERCGCTSEGSFFTRGLVRALGSLSAPQTVQEVFEEARTRTARTAHRHGMTQRVWIRYGTDLEEETRAARVCEGRLLLEEWRAAVEDDDLWRLVDPATAPSAPRLRAALAALVESCAREVRLAQESLPDPWADEDFPVRLLRRALLPLLSHAPRLSALEVAALAAAPFLREAAWARRLAEAEEAEPLSPGRLPGAGQQRRHLEQLRDHYAHVARKQAACAGRGRTEDEHAVALWLVHRWIAERFETDEEPVPADLCDRLAAGLLDAGSGDSDRVGELSATLASLAAGIGLDTPLDDGQDCPARTVRLPERRQPLRIRPLSALLRLAAALAADVRTFPDIIADHLAVTDPVRPEGILELARHCLDWTADGDGLHLDVLCPHQAVHAALTEIVERADRLAALTRELAAALPSDEADLLAAVPARVTARGLRPRSCQGRKAYEVPLLRFHLAQTEVRDLLMGRQLYGDPALALRELYQNALDACRYRAMRWSYLRHRDRRPADWSGRITVVQGVDGRGRYVECRDNGIGMDLEQLKNTFTRAGSRFEQSRAFRREQAGWLRRDPSLRLHPNSRFGIGVLSYFMLADEMTIVTRRVGPSGAVAGDALHVDIPSSGSLFRVQRHDDAEDGRAEGGTRVRLYLRDDDESGELSCVAKMRELVAVSEFHMEVRDDSGARDTWEPNELHGRSLPCVAVPDVLWWVDGEGAVLCDGVATDKKPFGYVLNLTGTHAGILSVNRNQLLDHDEEWARENWRLGAAALPRWSGLTMRWLWELERSSLPVARVLWEELRGKGVRVDLDRKGRKSVSLDEVGWFGHDATVIGPNGTSISITGNDLAGPWRVAVWDGPGPLGETSVSPSSLVGHPLPVPGDAGVVRTSQRFANPGWAEVIDAAADASTPVIDAVRALRRMRILHPRLAPPQVVEGALEWVPDPMDKEISTALKGILRDRPGTDSAGADGRLEGLVKLSWQHGLTLGQLTRRCLRYAPILTGPVPRAPEHHEHHVCSDADERLLYTRRPGGIGVMSQIVGPWDVREVATRLDVPPGAVLEHLAAFAWLGWPVPSADEVDRWMSLEDDIVAVLGEHGRHLGDGTLVVGWEAAFVLSAKRGIPFCDAHVELIIATDRLGVTYRHRSRGVPVGGAPVSRECARIMEAIAYEWRFTLDDSIDMETLYACRPRGASREEFDRAVSEIRAIGLTVPDTIELIHRWEELPPLTQVVLSGKNPWNDDGTSPAPHITSSVLFAAGVQLQEPLGELWRLARQEAGPFGLSVPELPEALSVHRPSQHEGILLDNWNTNEEETPHWEPLSPIRLATYAHHTTTDAASAYGRLAPLRALGALIPELAPEALDSLRTGVPDRRDLLALGSTYRVSPPSEPLCPLDLVSIAGRLGEDIGRTWARIAPYAPLGPAPDIPHAPDLVPLWQDLAILSVHLDGRLPALAGRVPPRHVTLVAREIEETEAWVTARLRLYARMFTLDLTALPAPEDA</sequence>
<dbReference type="Proteomes" id="UP001500063">
    <property type="component" value="Unassembled WGS sequence"/>
</dbReference>
<evidence type="ECO:0000259" key="2">
    <source>
        <dbReference type="Pfam" id="PF24401"/>
    </source>
</evidence>
<accession>A0ABP3HA32</accession>
<keyword evidence="5" id="KW-1185">Reference proteome</keyword>
<dbReference type="Pfam" id="PF24401">
    <property type="entry name" value="iHD-CE"/>
    <property type="match status" value="1"/>
</dbReference>
<evidence type="ECO:0000313" key="5">
    <source>
        <dbReference type="Proteomes" id="UP001500063"/>
    </source>
</evidence>
<dbReference type="InterPro" id="IPR011600">
    <property type="entry name" value="Pept_C14_caspase"/>
</dbReference>
<feature type="domain" description="wHTH-Hsp90 Na associated" evidence="3">
    <location>
        <begin position="1581"/>
        <end position="1631"/>
    </location>
</feature>
<gene>
    <name evidence="4" type="ORF">GCM10010319_49760</name>
</gene>
<proteinExistence type="predicted"/>
<dbReference type="PRINTS" id="PR00775">
    <property type="entry name" value="HEATSHOCK90"/>
</dbReference>
<dbReference type="EMBL" id="BAAABW010000026">
    <property type="protein sequence ID" value="GAA0365904.1"/>
    <property type="molecule type" value="Genomic_DNA"/>
</dbReference>
<dbReference type="InterPro" id="IPR029030">
    <property type="entry name" value="Caspase-like_dom_sf"/>
</dbReference>
<protein>
    <submittedName>
        <fullName evidence="4">Uncharacterized protein</fullName>
    </submittedName>
</protein>
<evidence type="ECO:0000313" key="4">
    <source>
        <dbReference type="EMBL" id="GAA0365904.1"/>
    </source>
</evidence>
<feature type="domain" description="Peptidase C14 caspase" evidence="1">
    <location>
        <begin position="5"/>
        <end position="224"/>
    </location>
</feature>
<name>A0ABP3HA32_9ACTN</name>
<reference evidence="5" key="1">
    <citation type="journal article" date="2019" name="Int. J. Syst. Evol. Microbiol.">
        <title>The Global Catalogue of Microorganisms (GCM) 10K type strain sequencing project: providing services to taxonomists for standard genome sequencing and annotation.</title>
        <authorList>
            <consortium name="The Broad Institute Genomics Platform"/>
            <consortium name="The Broad Institute Genome Sequencing Center for Infectious Disease"/>
            <person name="Wu L."/>
            <person name="Ma J."/>
        </authorList>
    </citation>
    <scope>NUCLEOTIDE SEQUENCE [LARGE SCALE GENOMIC DNA]</scope>
    <source>
        <strain evidence="5">JCM 4565</strain>
    </source>
</reference>
<evidence type="ECO:0000259" key="1">
    <source>
        <dbReference type="Pfam" id="PF00656"/>
    </source>
</evidence>
<dbReference type="SUPFAM" id="SSF55874">
    <property type="entry name" value="ATPase domain of HSP90 chaperone/DNA topoisomerase II/histidine kinase"/>
    <property type="match status" value="1"/>
</dbReference>
<dbReference type="InterPro" id="IPR056506">
    <property type="entry name" value="iHD-CE"/>
</dbReference>
<dbReference type="InterPro" id="IPR056507">
    <property type="entry name" value="wHTH-HSP90_Na-assoc"/>
</dbReference>